<proteinExistence type="predicted"/>
<comment type="caution">
    <text evidence="4">The sequence shown here is derived from an EMBL/GenBank/DDBJ whole genome shotgun (WGS) entry which is preliminary data.</text>
</comment>
<evidence type="ECO:0000256" key="2">
    <source>
        <dbReference type="SAM" id="Phobius"/>
    </source>
</evidence>
<keyword evidence="2" id="KW-0472">Membrane</keyword>
<evidence type="ECO:0000313" key="4">
    <source>
        <dbReference type="EMBL" id="KAK5575368.1"/>
    </source>
</evidence>
<organism evidence="4 5">
    <name type="scientific">Dictyostelium firmibasis</name>
    <dbReference type="NCBI Taxonomy" id="79012"/>
    <lineage>
        <taxon>Eukaryota</taxon>
        <taxon>Amoebozoa</taxon>
        <taxon>Evosea</taxon>
        <taxon>Eumycetozoa</taxon>
        <taxon>Dictyostelia</taxon>
        <taxon>Dictyosteliales</taxon>
        <taxon>Dictyosteliaceae</taxon>
        <taxon>Dictyostelium</taxon>
    </lineage>
</organism>
<dbReference type="EMBL" id="JAVFKY010000006">
    <property type="protein sequence ID" value="KAK5575368.1"/>
    <property type="molecule type" value="Genomic_DNA"/>
</dbReference>
<feature type="region of interest" description="Disordered" evidence="1">
    <location>
        <begin position="1"/>
        <end position="28"/>
    </location>
</feature>
<protein>
    <recommendedName>
        <fullName evidence="3">DUF6787 domain-containing protein</fullName>
    </recommendedName>
</protein>
<evidence type="ECO:0000313" key="5">
    <source>
        <dbReference type="Proteomes" id="UP001344447"/>
    </source>
</evidence>
<dbReference type="Pfam" id="PF20584">
    <property type="entry name" value="DUF6787"/>
    <property type="match status" value="1"/>
</dbReference>
<sequence>MSSSSSSISNTTVNNTSTTSDSSINPILNNSNENNKTILEKFMKNTYEYPRFSRQWWIEKAYIFTIFGITGTSSLHVVKFLLKNLFGYQNPVSLFEGGLSLDPKYATIYFLTMYTVYPFILLSYGTIFARYQYFVKFFNRMSVFSQIKRLLSRLSKKSTTKKD</sequence>
<name>A0AAN7TU22_9MYCE</name>
<keyword evidence="2" id="KW-1133">Transmembrane helix</keyword>
<gene>
    <name evidence="4" type="ORF">RB653_010627</name>
</gene>
<keyword evidence="5" id="KW-1185">Reference proteome</keyword>
<keyword evidence="2" id="KW-0812">Transmembrane</keyword>
<reference evidence="4 5" key="1">
    <citation type="submission" date="2023-11" db="EMBL/GenBank/DDBJ databases">
        <title>Dfirmibasis_genome.</title>
        <authorList>
            <person name="Edelbroek B."/>
            <person name="Kjellin J."/>
            <person name="Jerlstrom-Hultqvist J."/>
            <person name="Soderbom F."/>
        </authorList>
    </citation>
    <scope>NUCLEOTIDE SEQUENCE [LARGE SCALE GENOMIC DNA]</scope>
    <source>
        <strain evidence="4 5">TNS-C-14</strain>
    </source>
</reference>
<evidence type="ECO:0000259" key="3">
    <source>
        <dbReference type="Pfam" id="PF20584"/>
    </source>
</evidence>
<dbReference type="AlphaFoldDB" id="A0AAN7TU22"/>
<evidence type="ECO:0000256" key="1">
    <source>
        <dbReference type="SAM" id="MobiDB-lite"/>
    </source>
</evidence>
<dbReference type="InterPro" id="IPR046714">
    <property type="entry name" value="DUF6787"/>
</dbReference>
<accession>A0AAN7TU22</accession>
<dbReference type="Proteomes" id="UP001344447">
    <property type="component" value="Unassembled WGS sequence"/>
</dbReference>
<feature type="transmembrane region" description="Helical" evidence="2">
    <location>
        <begin position="108"/>
        <end position="131"/>
    </location>
</feature>
<feature type="domain" description="DUF6787" evidence="3">
    <location>
        <begin position="63"/>
        <end position="142"/>
    </location>
</feature>
<feature type="transmembrane region" description="Helical" evidence="2">
    <location>
        <begin position="61"/>
        <end position="82"/>
    </location>
</feature>